<dbReference type="PROSITE" id="PS51140">
    <property type="entry name" value="CUE"/>
    <property type="match status" value="1"/>
</dbReference>
<dbReference type="EMBL" id="JANQDX010000007">
    <property type="protein sequence ID" value="KAL0921773.1"/>
    <property type="molecule type" value="Genomic_DNA"/>
</dbReference>
<proteinExistence type="predicted"/>
<feature type="compositionally biased region" description="Gly residues" evidence="1">
    <location>
        <begin position="820"/>
        <end position="838"/>
    </location>
</feature>
<reference evidence="3 4" key="1">
    <citation type="journal article" date="2024" name="Plant Biotechnol. J.">
        <title>Dendrobium thyrsiflorum genome and its molecular insights into genes involved in important horticultural traits.</title>
        <authorList>
            <person name="Chen B."/>
            <person name="Wang J.Y."/>
            <person name="Zheng P.J."/>
            <person name="Li K.L."/>
            <person name="Liang Y.M."/>
            <person name="Chen X.F."/>
            <person name="Zhang C."/>
            <person name="Zhao X."/>
            <person name="He X."/>
            <person name="Zhang G.Q."/>
            <person name="Liu Z.J."/>
            <person name="Xu Q."/>
        </authorList>
    </citation>
    <scope>NUCLEOTIDE SEQUENCE [LARGE SCALE GENOMIC DNA]</scope>
    <source>
        <strain evidence="3">GZMU011</strain>
    </source>
</reference>
<dbReference type="SMART" id="SM00546">
    <property type="entry name" value="CUE"/>
    <property type="match status" value="1"/>
</dbReference>
<feature type="compositionally biased region" description="Basic residues" evidence="1">
    <location>
        <begin position="839"/>
        <end position="850"/>
    </location>
</feature>
<dbReference type="SUPFAM" id="SSF46934">
    <property type="entry name" value="UBA-like"/>
    <property type="match status" value="1"/>
</dbReference>
<dbReference type="InterPro" id="IPR041800">
    <property type="entry name" value="ASCC2_CUE"/>
</dbReference>
<feature type="region of interest" description="Disordered" evidence="1">
    <location>
        <begin position="613"/>
        <end position="633"/>
    </location>
</feature>
<feature type="region of interest" description="Disordered" evidence="1">
    <location>
        <begin position="18"/>
        <end position="98"/>
    </location>
</feature>
<feature type="region of interest" description="Disordered" evidence="1">
    <location>
        <begin position="716"/>
        <end position="741"/>
    </location>
</feature>
<dbReference type="AlphaFoldDB" id="A0ABD0VAZ3"/>
<dbReference type="Gene3D" id="1.10.8.10">
    <property type="entry name" value="DNA helicase RuvA subunit, C-terminal domain"/>
    <property type="match status" value="1"/>
</dbReference>
<evidence type="ECO:0000313" key="3">
    <source>
        <dbReference type="EMBL" id="KAL0921773.1"/>
    </source>
</evidence>
<feature type="compositionally biased region" description="Low complexity" evidence="1">
    <location>
        <begin position="51"/>
        <end position="69"/>
    </location>
</feature>
<comment type="caution">
    <text evidence="3">The sequence shown here is derived from an EMBL/GenBank/DDBJ whole genome shotgun (WGS) entry which is preliminary data.</text>
</comment>
<name>A0ABD0VAZ3_DENTH</name>
<protein>
    <recommendedName>
        <fullName evidence="2">CUE domain-containing protein</fullName>
    </recommendedName>
</protein>
<evidence type="ECO:0000256" key="1">
    <source>
        <dbReference type="SAM" id="MobiDB-lite"/>
    </source>
</evidence>
<feature type="domain" description="CUE" evidence="2">
    <location>
        <begin position="548"/>
        <end position="591"/>
    </location>
</feature>
<feature type="region of interest" description="Disordered" evidence="1">
    <location>
        <begin position="802"/>
        <end position="856"/>
    </location>
</feature>
<dbReference type="InterPro" id="IPR003892">
    <property type="entry name" value="CUE"/>
</dbReference>
<evidence type="ECO:0000259" key="2">
    <source>
        <dbReference type="PROSITE" id="PS51140"/>
    </source>
</evidence>
<dbReference type="InterPro" id="IPR009060">
    <property type="entry name" value="UBA-like_sf"/>
</dbReference>
<dbReference type="PANTHER" id="PTHR21494">
    <property type="entry name" value="ACTIVATING SIGNAL COINTEGRATOR 1 COMPLEX SUBUNIT 2 ASC-1 COMPLEX SUBUNIT P100"/>
    <property type="match status" value="1"/>
</dbReference>
<feature type="compositionally biased region" description="Polar residues" evidence="1">
    <location>
        <begin position="720"/>
        <end position="741"/>
    </location>
</feature>
<evidence type="ECO:0000313" key="4">
    <source>
        <dbReference type="Proteomes" id="UP001552299"/>
    </source>
</evidence>
<dbReference type="Proteomes" id="UP001552299">
    <property type="component" value="Unassembled WGS sequence"/>
</dbReference>
<sequence length="856" mass="94006">MRHFSSLCFPSIASFRPSKRAGAMSAPQQRSRGPRGSFRPHARYVPKTEIASSATANAAVAATSSQSASSDRKPTPPLTTSLRSTATAKPSTEKKGDGRIVGSSFVRYLPQDEAVASGLGADAGGLDTVESQAVVDFLNDELCRLLKMKPRDFWKDVAKNESLHQFLDSYLQFRSRWYDFPHRGSRGMVAGVIVGEADLCRRVFLVLYRISSNRDPGALASDGLSVKDHTALLQEKKLLDLPKLLDLCAIYGHENGELIKSLVTNAIKVQPQFVHNLGGVVSHFLSIVHTMYERCNTSLEVLASCGGDGGRGFMQLSNDFLEVMDFINDAIMTFEAFADAYRPAALHFSVSFETSYGHEELLNTLARLHDSLIPSMLRGFSLFSNTREDDGQKVSGGVIPDIFLSLKMLSTRIVKFGWKLLDFCYLHGELTDDNLLQSTSKVFPASVEDPSIRGDILIQTLKEINGEAENQLEHHELGTFTENFEKNYKIFSRINSLCSQGWISLDEQQLQYLSRILNSSSFRSSASAAVVPITSLVNQVQVDEDAVLLDSKISQIKDLFPDYGRGFLKACLEVYNHDTEEVIQRILEGTLHEDLLSLDTSVEQIPQSNQISQNVNDKGKAVVADQSSSQKNPISAQLDLKRENAGGSSTFQSSFGRFTRKSKIDTLDSEVLDSIAPEVAVRSAILAAEIEYEDEYDDSFDDLGLSVVESGFEDAENLSDRMNSLSGKSTETDQSSSSRWNSQKKPLFYVKDGKNYSYKVSGSVGVASAKDAAIWNQSQKELIHGLGRGGNLPLGAVKKLEDSDEEEEEVSVPAENSGRGNSGFRGRGGRRGGGGGGNHYRKDRAMKKHFSGLGGY</sequence>
<dbReference type="Pfam" id="PF02845">
    <property type="entry name" value="CUE"/>
    <property type="match status" value="1"/>
</dbReference>
<gene>
    <name evidence="3" type="ORF">M5K25_008880</name>
</gene>
<dbReference type="CDD" id="cd14364">
    <property type="entry name" value="CUE_ASCC2"/>
    <property type="match status" value="1"/>
</dbReference>
<organism evidence="3 4">
    <name type="scientific">Dendrobium thyrsiflorum</name>
    <name type="common">Pinecone-like raceme dendrobium</name>
    <name type="synonym">Orchid</name>
    <dbReference type="NCBI Taxonomy" id="117978"/>
    <lineage>
        <taxon>Eukaryota</taxon>
        <taxon>Viridiplantae</taxon>
        <taxon>Streptophyta</taxon>
        <taxon>Embryophyta</taxon>
        <taxon>Tracheophyta</taxon>
        <taxon>Spermatophyta</taxon>
        <taxon>Magnoliopsida</taxon>
        <taxon>Liliopsida</taxon>
        <taxon>Asparagales</taxon>
        <taxon>Orchidaceae</taxon>
        <taxon>Epidendroideae</taxon>
        <taxon>Malaxideae</taxon>
        <taxon>Dendrobiinae</taxon>
        <taxon>Dendrobium</taxon>
    </lineage>
</organism>
<feature type="compositionally biased region" description="Low complexity" evidence="1">
    <location>
        <begin position="78"/>
        <end position="89"/>
    </location>
</feature>
<dbReference type="InterPro" id="IPR052586">
    <property type="entry name" value="ASCC2"/>
</dbReference>
<accession>A0ABD0VAZ3</accession>
<dbReference type="PANTHER" id="PTHR21494:SF0">
    <property type="entry name" value="ACTIVATING SIGNAL COINTEGRATOR 1 COMPLEX SUBUNIT 2"/>
    <property type="match status" value="1"/>
</dbReference>
<keyword evidence="4" id="KW-1185">Reference proteome</keyword>